<keyword evidence="2" id="KW-1185">Reference proteome</keyword>
<evidence type="ECO:0008006" key="3">
    <source>
        <dbReference type="Google" id="ProtNLM"/>
    </source>
</evidence>
<dbReference type="Proteomes" id="UP001204151">
    <property type="component" value="Unassembled WGS sequence"/>
</dbReference>
<reference evidence="1 2" key="1">
    <citation type="submission" date="2022-08" db="EMBL/GenBank/DDBJ databases">
        <title>Reclassification of Massilia species as members of the genera Telluria, Duganella, Pseudoduganella, Mokoshia gen. nov. and Zemynaea gen. nov. using orthogonal and non-orthogonal genome-based approaches.</title>
        <authorList>
            <person name="Bowman J.P."/>
        </authorList>
    </citation>
    <scope>NUCLEOTIDE SEQUENCE [LARGE SCALE GENOMIC DNA]</scope>
    <source>
        <strain evidence="1 2">JCM 31316</strain>
    </source>
</reference>
<comment type="caution">
    <text evidence="1">The sequence shown here is derived from an EMBL/GenBank/DDBJ whole genome shotgun (WGS) entry which is preliminary data.</text>
</comment>
<proteinExistence type="predicted"/>
<dbReference type="RefSeq" id="WP_258816784.1">
    <property type="nucleotide sequence ID" value="NZ_JANUGW010000007.1"/>
</dbReference>
<evidence type="ECO:0000313" key="2">
    <source>
        <dbReference type="Proteomes" id="UP001204151"/>
    </source>
</evidence>
<dbReference type="InterPro" id="IPR035986">
    <property type="entry name" value="PKD_dom_sf"/>
</dbReference>
<evidence type="ECO:0000313" key="1">
    <source>
        <dbReference type="EMBL" id="MCS0582205.1"/>
    </source>
</evidence>
<organism evidence="1 2">
    <name type="scientific">Massilia pinisoli</name>
    <dbReference type="NCBI Taxonomy" id="1772194"/>
    <lineage>
        <taxon>Bacteria</taxon>
        <taxon>Pseudomonadati</taxon>
        <taxon>Pseudomonadota</taxon>
        <taxon>Betaproteobacteria</taxon>
        <taxon>Burkholderiales</taxon>
        <taxon>Oxalobacteraceae</taxon>
        <taxon>Telluria group</taxon>
        <taxon>Massilia</taxon>
    </lineage>
</organism>
<dbReference type="InterPro" id="IPR013783">
    <property type="entry name" value="Ig-like_fold"/>
</dbReference>
<dbReference type="Gene3D" id="2.60.40.10">
    <property type="entry name" value="Immunoglobulins"/>
    <property type="match status" value="1"/>
</dbReference>
<accession>A0ABT1ZQL7</accession>
<gene>
    <name evidence="1" type="ORF">NX784_11435</name>
</gene>
<protein>
    <recommendedName>
        <fullName evidence="3">Ig-like domain-containing protein</fullName>
    </recommendedName>
</protein>
<sequence>MFNGGTQVPLSDIDVQGNSIIVSTALQDGRNDIVLLASDTQNRALSFKTTLWAGAHTLTVVVVNPDGSVPDQADVGVAIMDAQGLVSQQSTTNGQLTLENLPDRTIQLNAKSGSNLTATLTTVGTAGNVQLKLQGFNTPSSIDNNDFSQGTSGWDGSKSGVLSIVPHVEEIVPVGQSSTAKPASQTVAGAANRLLLWQAMKSAQAGASDLNAIRARALAGAAADTDLMLTTSGEGPSSVSRTFVVPPGNSTVTIRYRFITSEVPGGYFGSKYNDSYSVQVRSQAGGGMASDANSMNSMGLAAFDANGSTKWRVLTLPVSSQGDTVQVDATVTNVGDGLLDSQVVVDFVGVDKLAVTTDLASACVNQTVTFHATGDSANLAAWSGGDSPATGAGSTFKTRFTAKGDFQVTATAKSSSAQQSVHIKESSGAAWVAKFPTSTSLTDLAPGFQANATNFYNALQTAGASVAISATYRPPERAFLMHYAWEIAKNGFDPANVPEYGGIDICWVHHNADGEVDAQASKAAAQAMVNGYHMAHAAALQSQHTQRQAVDMTITWSNTLTIRAADGNNVTISTTPRTGAGNTDLQTVGAGYGVLKLTSDAPHWSANGH</sequence>
<name>A0ABT1ZQL7_9BURK</name>
<dbReference type="SUPFAM" id="SSF49299">
    <property type="entry name" value="PKD domain"/>
    <property type="match status" value="1"/>
</dbReference>
<dbReference type="EMBL" id="JANUGW010000007">
    <property type="protein sequence ID" value="MCS0582205.1"/>
    <property type="molecule type" value="Genomic_DNA"/>
</dbReference>